<evidence type="ECO:0000313" key="3">
    <source>
        <dbReference type="Proteomes" id="UP000094802"/>
    </source>
</evidence>
<dbReference type="EMBL" id="AJZD02000246">
    <property type="protein sequence ID" value="OEF90485.1"/>
    <property type="molecule type" value="Genomic_DNA"/>
</dbReference>
<dbReference type="OrthoDB" id="6637089at2"/>
<sequence>MCDYPDFYPEDMPPEDASEANGEAYRLVDNNPPQKVDFRSTIEENSKRAARKPSDREMLYGASLFTEPEEALKKKKLFKPLRNKTLSSGHLCNDDGVMKKTGGPCHVTVWFKKDALPHERFECIEE</sequence>
<evidence type="ECO:0000256" key="1">
    <source>
        <dbReference type="SAM" id="MobiDB-lite"/>
    </source>
</evidence>
<feature type="compositionally biased region" description="Basic and acidic residues" evidence="1">
    <location>
        <begin position="36"/>
        <end position="54"/>
    </location>
</feature>
<proteinExistence type="predicted"/>
<dbReference type="Proteomes" id="UP000094802">
    <property type="component" value="Unassembled WGS sequence"/>
</dbReference>
<accession>A0A1E5FK70</accession>
<gene>
    <name evidence="2" type="ORF">A142_23010</name>
</gene>
<comment type="caution">
    <text evidence="2">The sequence shown here is derived from an EMBL/GenBank/DDBJ whole genome shotgun (WGS) entry which is preliminary data.</text>
</comment>
<feature type="compositionally biased region" description="Acidic residues" evidence="1">
    <location>
        <begin position="8"/>
        <end position="18"/>
    </location>
</feature>
<reference evidence="2 3" key="1">
    <citation type="journal article" date="2012" name="Science">
        <title>Ecological populations of bacteria act as socially cohesive units of antibiotic production and resistance.</title>
        <authorList>
            <person name="Cordero O.X."/>
            <person name="Wildschutte H."/>
            <person name="Kirkup B."/>
            <person name="Proehl S."/>
            <person name="Ngo L."/>
            <person name="Hussain F."/>
            <person name="Le Roux F."/>
            <person name="Mincer T."/>
            <person name="Polz M.F."/>
        </authorList>
    </citation>
    <scope>NUCLEOTIDE SEQUENCE [LARGE SCALE GENOMIC DNA]</scope>
    <source>
        <strain evidence="2 3">12E03</strain>
    </source>
</reference>
<organism evidence="2 3">
    <name type="scientific">Vibrio splendidus 12E03</name>
    <dbReference type="NCBI Taxonomy" id="1191305"/>
    <lineage>
        <taxon>Bacteria</taxon>
        <taxon>Pseudomonadati</taxon>
        <taxon>Pseudomonadota</taxon>
        <taxon>Gammaproteobacteria</taxon>
        <taxon>Vibrionales</taxon>
        <taxon>Vibrionaceae</taxon>
        <taxon>Vibrio</taxon>
    </lineage>
</organism>
<dbReference type="RefSeq" id="WP_019821146.1">
    <property type="nucleotide sequence ID" value="NZ_AJZD02000246.1"/>
</dbReference>
<dbReference type="AlphaFoldDB" id="A0A1E5FK70"/>
<name>A0A1E5FK70_VIBSP</name>
<feature type="region of interest" description="Disordered" evidence="1">
    <location>
        <begin position="1"/>
        <end position="54"/>
    </location>
</feature>
<evidence type="ECO:0000313" key="2">
    <source>
        <dbReference type="EMBL" id="OEF90485.1"/>
    </source>
</evidence>
<protein>
    <submittedName>
        <fullName evidence="2">Uncharacterized protein</fullName>
    </submittedName>
</protein>